<comment type="caution">
    <text evidence="1">The sequence shown here is derived from an EMBL/GenBank/DDBJ whole genome shotgun (WGS) entry which is preliminary data.</text>
</comment>
<organism evidence="1 2">
    <name type="scientific">Enterocloster hominis</name>
    <name type="common">ex Hitch et al. 2024</name>
    <dbReference type="NCBI Taxonomy" id="1917870"/>
    <lineage>
        <taxon>Bacteria</taxon>
        <taxon>Bacillati</taxon>
        <taxon>Bacillota</taxon>
        <taxon>Clostridia</taxon>
        <taxon>Lachnospirales</taxon>
        <taxon>Lachnospiraceae</taxon>
        <taxon>Enterocloster</taxon>
    </lineage>
</organism>
<proteinExistence type="predicted"/>
<evidence type="ECO:0000313" key="1">
    <source>
        <dbReference type="EMBL" id="MEQ2426925.1"/>
    </source>
</evidence>
<sequence>MVKLDGFMALLTGSFNNREQYDTLRKEENGFPYAEHINTVCNDKISNIPPEFQGKFMVEESIYEVNGKRHSSSHLFLFTEQPEGILLTSYDIPEGNDKTVFSYNNMNMVDFQCLKTSEKFTPALFQEKDGVWEGGSTSMFTPVMKFQLLERFSKECLEVSETMEVNGKRTFGYDEPICYKRVSE</sequence>
<dbReference type="Proteomes" id="UP001454086">
    <property type="component" value="Unassembled WGS sequence"/>
</dbReference>
<evidence type="ECO:0008006" key="3">
    <source>
        <dbReference type="Google" id="ProtNLM"/>
    </source>
</evidence>
<protein>
    <recommendedName>
        <fullName evidence="3">DUF3598 domain-containing protein</fullName>
    </recommendedName>
</protein>
<keyword evidence="2" id="KW-1185">Reference proteome</keyword>
<dbReference type="EMBL" id="JBBMFM010000080">
    <property type="protein sequence ID" value="MEQ2426925.1"/>
    <property type="molecule type" value="Genomic_DNA"/>
</dbReference>
<accession>A0ABV1D963</accession>
<dbReference type="RefSeq" id="WP_008721760.1">
    <property type="nucleotide sequence ID" value="NZ_JAJFEB010000003.1"/>
</dbReference>
<gene>
    <name evidence="1" type="ORF">WMQ36_18285</name>
</gene>
<name>A0ABV1D963_9FIRM</name>
<reference evidence="1 2" key="1">
    <citation type="submission" date="2024-03" db="EMBL/GenBank/DDBJ databases">
        <title>Human intestinal bacterial collection.</title>
        <authorList>
            <person name="Pauvert C."/>
            <person name="Hitch T.C.A."/>
            <person name="Clavel T."/>
        </authorList>
    </citation>
    <scope>NUCLEOTIDE SEQUENCE [LARGE SCALE GENOMIC DNA]</scope>
    <source>
        <strain evidence="1 2">CLA-SR-H021</strain>
    </source>
</reference>
<evidence type="ECO:0000313" key="2">
    <source>
        <dbReference type="Proteomes" id="UP001454086"/>
    </source>
</evidence>